<dbReference type="GO" id="GO:0005739">
    <property type="term" value="C:mitochondrion"/>
    <property type="evidence" value="ECO:0007669"/>
    <property type="project" value="TreeGrafter"/>
</dbReference>
<evidence type="ECO:0000313" key="14">
    <source>
        <dbReference type="Proteomes" id="UP000663889"/>
    </source>
</evidence>
<protein>
    <recommendedName>
        <fullName evidence="4">peptidylprolyl isomerase</fullName>
        <ecNumber evidence="4">5.2.1.8</ecNumber>
    </recommendedName>
</protein>
<dbReference type="EMBL" id="CAJNOU010003057">
    <property type="protein sequence ID" value="CAF1368163.1"/>
    <property type="molecule type" value="Genomic_DNA"/>
</dbReference>
<keyword evidence="8 10" id="KW-0472">Membrane</keyword>
<feature type="transmembrane region" description="Helical" evidence="10">
    <location>
        <begin position="55"/>
        <end position="74"/>
    </location>
</feature>
<dbReference type="PROSITE" id="PS50072">
    <property type="entry name" value="CSA_PPIASE_2"/>
    <property type="match status" value="1"/>
</dbReference>
<gene>
    <name evidence="13" type="ORF">SEV965_LOCUS29745</name>
</gene>
<evidence type="ECO:0000313" key="13">
    <source>
        <dbReference type="EMBL" id="CAF1368163.1"/>
    </source>
</evidence>
<dbReference type="GO" id="GO:0006457">
    <property type="term" value="P:protein folding"/>
    <property type="evidence" value="ECO:0007669"/>
    <property type="project" value="InterPro"/>
</dbReference>
<dbReference type="Gene3D" id="1.20.1070.10">
    <property type="entry name" value="Rhodopsin 7-helix transmembrane proteins"/>
    <property type="match status" value="1"/>
</dbReference>
<feature type="transmembrane region" description="Helical" evidence="10">
    <location>
        <begin position="236"/>
        <end position="260"/>
    </location>
</feature>
<evidence type="ECO:0000256" key="5">
    <source>
        <dbReference type="ARBA" id="ARBA00022692"/>
    </source>
</evidence>
<evidence type="ECO:0000256" key="8">
    <source>
        <dbReference type="ARBA" id="ARBA00023136"/>
    </source>
</evidence>
<dbReference type="Pfam" id="PF00001">
    <property type="entry name" value="7tm_1"/>
    <property type="match status" value="1"/>
</dbReference>
<name>A0A815IMC7_9BILA</name>
<dbReference type="Pfam" id="PF00160">
    <property type="entry name" value="Pro_isomerase"/>
    <property type="match status" value="1"/>
</dbReference>
<dbReference type="PANTHER" id="PTHR11071:SF561">
    <property type="entry name" value="PEPTIDYL-PROLYL CIS-TRANS ISOMERASE D-RELATED"/>
    <property type="match status" value="1"/>
</dbReference>
<evidence type="ECO:0000256" key="9">
    <source>
        <dbReference type="ARBA" id="ARBA00023235"/>
    </source>
</evidence>
<organism evidence="13 14">
    <name type="scientific">Rotaria sordida</name>
    <dbReference type="NCBI Taxonomy" id="392033"/>
    <lineage>
        <taxon>Eukaryota</taxon>
        <taxon>Metazoa</taxon>
        <taxon>Spiralia</taxon>
        <taxon>Gnathifera</taxon>
        <taxon>Rotifera</taxon>
        <taxon>Eurotatoria</taxon>
        <taxon>Bdelloidea</taxon>
        <taxon>Philodinida</taxon>
        <taxon>Philodinidae</taxon>
        <taxon>Rotaria</taxon>
    </lineage>
</organism>
<dbReference type="SUPFAM" id="SSF50891">
    <property type="entry name" value="Cyclophilin-like"/>
    <property type="match status" value="1"/>
</dbReference>
<dbReference type="GO" id="GO:0016018">
    <property type="term" value="F:cyclosporin A binding"/>
    <property type="evidence" value="ECO:0007669"/>
    <property type="project" value="TreeGrafter"/>
</dbReference>
<feature type="transmembrane region" description="Helical" evidence="10">
    <location>
        <begin position="21"/>
        <end position="43"/>
    </location>
</feature>
<comment type="catalytic activity">
    <reaction evidence="1">
        <text>[protein]-peptidylproline (omega=180) = [protein]-peptidylproline (omega=0)</text>
        <dbReference type="Rhea" id="RHEA:16237"/>
        <dbReference type="Rhea" id="RHEA-COMP:10747"/>
        <dbReference type="Rhea" id="RHEA-COMP:10748"/>
        <dbReference type="ChEBI" id="CHEBI:83833"/>
        <dbReference type="ChEBI" id="CHEBI:83834"/>
        <dbReference type="EC" id="5.2.1.8"/>
    </reaction>
</comment>
<dbReference type="PANTHER" id="PTHR11071">
    <property type="entry name" value="PEPTIDYL-PROLYL CIS-TRANS ISOMERASE"/>
    <property type="match status" value="1"/>
</dbReference>
<dbReference type="PRINTS" id="PR00153">
    <property type="entry name" value="CSAPPISMRASE"/>
</dbReference>
<sequence length="474" mass="54669">MNDTDIGIFENNKFLLHRVKFAVLLSLQIPAIVLSLLIFVFFIKHRTDFRAPHSQALFILLLVNFIQLSFALPLPLHFYQLSYVNPATPTFCTWWTFFEFTLYVTSEYLMATISVQRHMLIFHGHILRISWMRIVLHNLPLLLCLIYPMIFYFFAIILYPCDGTQWDYTSNLCGFGDCYLLFDKVLGTFDWSFNNGLPMIINALANIALIIRVVRQKRRFQQASAWRQHRRMTVQLLAISNLYIVAWAPCLIVGLVQILGHPTFLAPIQTNFFLDLIYVVCLFLPWVYLSLLPELIKWIKELFRYGQRPATNPRVYFDIEINGSRAGRLIITLFADIVPLTAENFRCLCTYEKGFGYRHTNFHRIIKQFMAQGGDMTKGNGTGGKSIYGRTFKDENFNIKHTHAGQLSMANSGPNSNGSQFFITFVKCDWLDNKHVVFGEVTEGFEVLKKIEDAGTKSGTTTKTVTIADCNEFK</sequence>
<dbReference type="Gene3D" id="2.40.100.10">
    <property type="entry name" value="Cyclophilin-like"/>
    <property type="match status" value="1"/>
</dbReference>
<dbReference type="PROSITE" id="PS00170">
    <property type="entry name" value="CSA_PPIASE_1"/>
    <property type="match status" value="1"/>
</dbReference>
<evidence type="ECO:0000256" key="1">
    <source>
        <dbReference type="ARBA" id="ARBA00000971"/>
    </source>
</evidence>
<feature type="domain" description="G-protein coupled receptors family 1 profile" evidence="12">
    <location>
        <begin position="34"/>
        <end position="288"/>
    </location>
</feature>
<keyword evidence="7" id="KW-0697">Rotamase</keyword>
<dbReference type="EC" id="5.2.1.8" evidence="4"/>
<dbReference type="AlphaFoldDB" id="A0A815IMC7"/>
<feature type="transmembrane region" description="Helical" evidence="10">
    <location>
        <begin position="272"/>
        <end position="292"/>
    </location>
</feature>
<comment type="caution">
    <text evidence="13">The sequence shown here is derived from an EMBL/GenBank/DDBJ whole genome shotgun (WGS) entry which is preliminary data.</text>
</comment>
<dbReference type="PROSITE" id="PS50262">
    <property type="entry name" value="G_PROTEIN_RECEP_F1_2"/>
    <property type="match status" value="1"/>
</dbReference>
<evidence type="ECO:0000259" key="11">
    <source>
        <dbReference type="PROSITE" id="PS50072"/>
    </source>
</evidence>
<evidence type="ECO:0000256" key="2">
    <source>
        <dbReference type="ARBA" id="ARBA00002388"/>
    </source>
</evidence>
<dbReference type="InterPro" id="IPR002130">
    <property type="entry name" value="Cyclophilin-type_PPIase_dom"/>
</dbReference>
<evidence type="ECO:0000256" key="4">
    <source>
        <dbReference type="ARBA" id="ARBA00013194"/>
    </source>
</evidence>
<proteinExistence type="predicted"/>
<dbReference type="GO" id="GO:0016020">
    <property type="term" value="C:membrane"/>
    <property type="evidence" value="ECO:0007669"/>
    <property type="project" value="UniProtKB-SubCell"/>
</dbReference>
<dbReference type="InterPro" id="IPR020892">
    <property type="entry name" value="Cyclophilin-type_PPIase_CS"/>
</dbReference>
<comment type="subcellular location">
    <subcellularLocation>
        <location evidence="3">Membrane</location>
    </subcellularLocation>
</comment>
<dbReference type="FunFam" id="2.40.100.10:FF:000013">
    <property type="entry name" value="Peptidyl-prolyl cis-trans isomerase"/>
    <property type="match status" value="1"/>
</dbReference>
<dbReference type="InterPro" id="IPR000276">
    <property type="entry name" value="GPCR_Rhodpsn"/>
</dbReference>
<dbReference type="InterPro" id="IPR017452">
    <property type="entry name" value="GPCR_Rhodpsn_7TM"/>
</dbReference>
<evidence type="ECO:0000259" key="12">
    <source>
        <dbReference type="PROSITE" id="PS50262"/>
    </source>
</evidence>
<comment type="function">
    <text evidence="2">PPIases accelerate the folding of proteins. It catalyzes the cis-trans isomerization of proline imidic peptide bonds in oligopeptides.</text>
</comment>
<accession>A0A815IMC7</accession>
<dbReference type="SUPFAM" id="SSF81321">
    <property type="entry name" value="Family A G protein-coupled receptor-like"/>
    <property type="match status" value="1"/>
</dbReference>
<dbReference type="CDD" id="cd00637">
    <property type="entry name" value="7tm_classA_rhodopsin-like"/>
    <property type="match status" value="1"/>
</dbReference>
<evidence type="ECO:0000256" key="10">
    <source>
        <dbReference type="SAM" id="Phobius"/>
    </source>
</evidence>
<evidence type="ECO:0000256" key="3">
    <source>
        <dbReference type="ARBA" id="ARBA00004370"/>
    </source>
</evidence>
<dbReference type="GO" id="GO:0003755">
    <property type="term" value="F:peptidyl-prolyl cis-trans isomerase activity"/>
    <property type="evidence" value="ECO:0007669"/>
    <property type="project" value="UniProtKB-KW"/>
</dbReference>
<feature type="transmembrane region" description="Helical" evidence="10">
    <location>
        <begin position="94"/>
        <end position="113"/>
    </location>
</feature>
<dbReference type="GO" id="GO:0004930">
    <property type="term" value="F:G protein-coupled receptor activity"/>
    <property type="evidence" value="ECO:0007669"/>
    <property type="project" value="InterPro"/>
</dbReference>
<feature type="transmembrane region" description="Helical" evidence="10">
    <location>
        <begin position="134"/>
        <end position="159"/>
    </location>
</feature>
<reference evidence="13" key="1">
    <citation type="submission" date="2021-02" db="EMBL/GenBank/DDBJ databases">
        <authorList>
            <person name="Nowell W R."/>
        </authorList>
    </citation>
    <scope>NUCLEOTIDE SEQUENCE</scope>
</reference>
<dbReference type="Proteomes" id="UP000663889">
    <property type="component" value="Unassembled WGS sequence"/>
</dbReference>
<feature type="domain" description="PPIase cyclophilin-type" evidence="11">
    <location>
        <begin position="316"/>
        <end position="472"/>
    </location>
</feature>
<dbReference type="InterPro" id="IPR029000">
    <property type="entry name" value="Cyclophilin-like_dom_sf"/>
</dbReference>
<keyword evidence="5 10" id="KW-0812">Transmembrane</keyword>
<keyword evidence="6 10" id="KW-1133">Transmembrane helix</keyword>
<feature type="transmembrane region" description="Helical" evidence="10">
    <location>
        <begin position="196"/>
        <end position="215"/>
    </location>
</feature>
<evidence type="ECO:0000256" key="6">
    <source>
        <dbReference type="ARBA" id="ARBA00022989"/>
    </source>
</evidence>
<keyword evidence="9" id="KW-0413">Isomerase</keyword>
<evidence type="ECO:0000256" key="7">
    <source>
        <dbReference type="ARBA" id="ARBA00023110"/>
    </source>
</evidence>